<dbReference type="SUPFAM" id="SSF50022">
    <property type="entry name" value="ISP domain"/>
    <property type="match status" value="1"/>
</dbReference>
<keyword evidence="9" id="KW-1185">Reference proteome</keyword>
<keyword evidence="6" id="KW-0411">Iron-sulfur</keyword>
<dbReference type="GO" id="GO:0051537">
    <property type="term" value="F:2 iron, 2 sulfur cluster binding"/>
    <property type="evidence" value="ECO:0007669"/>
    <property type="project" value="UniProtKB-KW"/>
</dbReference>
<dbReference type="Pfam" id="PF00355">
    <property type="entry name" value="Rieske"/>
    <property type="match status" value="1"/>
</dbReference>
<protein>
    <submittedName>
        <fullName evidence="8">3-ketosteroid-9-alpha-hydroxylase</fullName>
    </submittedName>
</protein>
<dbReference type="AlphaFoldDB" id="A0A317DUN1"/>
<gene>
    <name evidence="8" type="ORF">DKG75_22475</name>
</gene>
<dbReference type="InterPro" id="IPR050584">
    <property type="entry name" value="Cholesterol_7-desaturase"/>
</dbReference>
<keyword evidence="5" id="KW-0408">Iron</keyword>
<dbReference type="GO" id="GO:0016491">
    <property type="term" value="F:oxidoreductase activity"/>
    <property type="evidence" value="ECO:0007669"/>
    <property type="project" value="UniProtKB-KW"/>
</dbReference>
<evidence type="ECO:0000256" key="4">
    <source>
        <dbReference type="ARBA" id="ARBA00023002"/>
    </source>
</evidence>
<dbReference type="GO" id="GO:0046872">
    <property type="term" value="F:metal ion binding"/>
    <property type="evidence" value="ECO:0007669"/>
    <property type="project" value="UniProtKB-KW"/>
</dbReference>
<dbReference type="PANTHER" id="PTHR21266">
    <property type="entry name" value="IRON-SULFUR DOMAIN CONTAINING PROTEIN"/>
    <property type="match status" value="1"/>
</dbReference>
<dbReference type="InterPro" id="IPR017941">
    <property type="entry name" value="Rieske_2Fe-2S"/>
</dbReference>
<feature type="domain" description="Rieske" evidence="7">
    <location>
        <begin position="24"/>
        <end position="126"/>
    </location>
</feature>
<evidence type="ECO:0000256" key="5">
    <source>
        <dbReference type="ARBA" id="ARBA00023004"/>
    </source>
</evidence>
<name>A0A317DUN1_9PROT</name>
<sequence>MAALEQDIRVIKADRPPQRYARGWHCLGIADSFRDGKAHSLDVFGSRVAVFQDSTGALRVIDAYCPHMGADLGGGTIKGDTLACPFHGWQWGGDGKCKSIPYATRVPPRARIRTWPTLEENKQLFIWHDVEGSQPTPAVTIPRIEECFNGEWSEWIWETVKIDTNCRELIDNVADMAHFYYVHGARATYFKNTFEKHVARQEMRGKPRADLKIAGDAMDFGGSEVVIEELYSVATYYGPSYMIDYLTSTVNGMQVEAYLINCHVPIDHDSFTLHVGLMVKKLPFLDDAMNDQIAEMYAKGNRDGFFQDVAIWKTKTRIDNPLLCEFDGPIYQLRRWYEQFYVDIAEVTPDMVDRFEVEMDLAKSNELWVADEAANKAAQQAAE</sequence>
<proteinExistence type="predicted"/>
<dbReference type="Gene3D" id="2.102.10.10">
    <property type="entry name" value="Rieske [2Fe-2S] iron-sulphur domain"/>
    <property type="match status" value="1"/>
</dbReference>
<comment type="cofactor">
    <cofactor evidence="1">
        <name>Fe cation</name>
        <dbReference type="ChEBI" id="CHEBI:24875"/>
    </cofactor>
</comment>
<dbReference type="InterPro" id="IPR045605">
    <property type="entry name" value="KshA-like_C"/>
</dbReference>
<dbReference type="PROSITE" id="PS51296">
    <property type="entry name" value="RIESKE"/>
    <property type="match status" value="1"/>
</dbReference>
<keyword evidence="3" id="KW-0479">Metal-binding</keyword>
<keyword evidence="2" id="KW-0001">2Fe-2S</keyword>
<keyword evidence="4" id="KW-0560">Oxidoreductase</keyword>
<evidence type="ECO:0000259" key="7">
    <source>
        <dbReference type="PROSITE" id="PS51296"/>
    </source>
</evidence>
<dbReference type="Gene3D" id="3.90.380.10">
    <property type="entry name" value="Naphthalene 1,2-dioxygenase Alpha Subunit, Chain A, domain 1"/>
    <property type="match status" value="1"/>
</dbReference>
<evidence type="ECO:0000313" key="9">
    <source>
        <dbReference type="Proteomes" id="UP000246077"/>
    </source>
</evidence>
<comment type="caution">
    <text evidence="8">The sequence shown here is derived from an EMBL/GenBank/DDBJ whole genome shotgun (WGS) entry which is preliminary data.</text>
</comment>
<dbReference type="InterPro" id="IPR036922">
    <property type="entry name" value="Rieske_2Fe-2S_sf"/>
</dbReference>
<dbReference type="SUPFAM" id="SSF55961">
    <property type="entry name" value="Bet v1-like"/>
    <property type="match status" value="1"/>
</dbReference>
<evidence type="ECO:0000256" key="3">
    <source>
        <dbReference type="ARBA" id="ARBA00022723"/>
    </source>
</evidence>
<evidence type="ECO:0000256" key="1">
    <source>
        <dbReference type="ARBA" id="ARBA00001962"/>
    </source>
</evidence>
<evidence type="ECO:0000256" key="6">
    <source>
        <dbReference type="ARBA" id="ARBA00023014"/>
    </source>
</evidence>
<dbReference type="Proteomes" id="UP000246077">
    <property type="component" value="Unassembled WGS sequence"/>
</dbReference>
<evidence type="ECO:0000256" key="2">
    <source>
        <dbReference type="ARBA" id="ARBA00022714"/>
    </source>
</evidence>
<dbReference type="RefSeq" id="WP_109923444.1">
    <property type="nucleotide sequence ID" value="NZ_QGLF01000010.1"/>
</dbReference>
<reference evidence="9" key="1">
    <citation type="submission" date="2018-05" db="EMBL/GenBank/DDBJ databases">
        <title>Zavarzinia sp. HR-AS.</title>
        <authorList>
            <person name="Lee Y."/>
            <person name="Jeon C.O."/>
        </authorList>
    </citation>
    <scope>NUCLEOTIDE SEQUENCE [LARGE SCALE GENOMIC DNA]</scope>
    <source>
        <strain evidence="9">DSM 1231</strain>
    </source>
</reference>
<dbReference type="OrthoDB" id="9800776at2"/>
<evidence type="ECO:0000313" key="8">
    <source>
        <dbReference type="EMBL" id="PWR17566.1"/>
    </source>
</evidence>
<dbReference type="EMBL" id="QGLF01000010">
    <property type="protein sequence ID" value="PWR17566.1"/>
    <property type="molecule type" value="Genomic_DNA"/>
</dbReference>
<dbReference type="PANTHER" id="PTHR21266:SF60">
    <property type="entry name" value="3-KETOSTEROID-9-ALPHA-MONOOXYGENASE, OXYGENASE COMPONENT"/>
    <property type="match status" value="1"/>
</dbReference>
<dbReference type="Pfam" id="PF19298">
    <property type="entry name" value="KshA_C"/>
    <property type="match status" value="1"/>
</dbReference>
<accession>A0A317DUN1</accession>
<organism evidence="8 9">
    <name type="scientific">Zavarzinia compransoris</name>
    <dbReference type="NCBI Taxonomy" id="1264899"/>
    <lineage>
        <taxon>Bacteria</taxon>
        <taxon>Pseudomonadati</taxon>
        <taxon>Pseudomonadota</taxon>
        <taxon>Alphaproteobacteria</taxon>
        <taxon>Rhodospirillales</taxon>
        <taxon>Zavarziniaceae</taxon>
        <taxon>Zavarzinia</taxon>
    </lineage>
</organism>
<dbReference type="GO" id="GO:0008203">
    <property type="term" value="P:cholesterol metabolic process"/>
    <property type="evidence" value="ECO:0007669"/>
    <property type="project" value="InterPro"/>
</dbReference>